<evidence type="ECO:0000259" key="10">
    <source>
        <dbReference type="PROSITE" id="PS50011"/>
    </source>
</evidence>
<dbReference type="InterPro" id="IPR000719">
    <property type="entry name" value="Prot_kinase_dom"/>
</dbReference>
<accession>A0A195BVL0</accession>
<feature type="region of interest" description="Disordered" evidence="9">
    <location>
        <begin position="215"/>
        <end position="237"/>
    </location>
</feature>
<comment type="catalytic activity">
    <reaction evidence="7">
        <text>L-seryl-[protein] + ATP = O-phospho-L-seryl-[protein] + ADP + H(+)</text>
        <dbReference type="Rhea" id="RHEA:17989"/>
        <dbReference type="Rhea" id="RHEA-COMP:9863"/>
        <dbReference type="Rhea" id="RHEA-COMP:11604"/>
        <dbReference type="ChEBI" id="CHEBI:15378"/>
        <dbReference type="ChEBI" id="CHEBI:29999"/>
        <dbReference type="ChEBI" id="CHEBI:30616"/>
        <dbReference type="ChEBI" id="CHEBI:83421"/>
        <dbReference type="ChEBI" id="CHEBI:456216"/>
        <dbReference type="EC" id="2.7.11.1"/>
    </reaction>
</comment>
<evidence type="ECO:0000313" key="12">
    <source>
        <dbReference type="EMBL" id="KYM92617.1"/>
    </source>
</evidence>
<dbReference type="InterPro" id="IPR017441">
    <property type="entry name" value="Protein_kinase_ATP_BS"/>
</dbReference>
<dbReference type="Gene3D" id="3.10.20.230">
    <property type="entry name" value="Doublecortin domain"/>
    <property type="match status" value="2"/>
</dbReference>
<dbReference type="STRING" id="520822.A0A195BVL0"/>
<dbReference type="InterPro" id="IPR011009">
    <property type="entry name" value="Kinase-like_dom_sf"/>
</dbReference>
<feature type="region of interest" description="Disordered" evidence="9">
    <location>
        <begin position="821"/>
        <end position="854"/>
    </location>
</feature>
<dbReference type="GO" id="GO:0035556">
    <property type="term" value="P:intracellular signal transduction"/>
    <property type="evidence" value="ECO:0007669"/>
    <property type="project" value="InterPro"/>
</dbReference>
<feature type="compositionally biased region" description="Basic and acidic residues" evidence="9">
    <location>
        <begin position="1051"/>
        <end position="1081"/>
    </location>
</feature>
<dbReference type="PROSITE" id="PS00107">
    <property type="entry name" value="PROTEIN_KINASE_ATP"/>
    <property type="match status" value="1"/>
</dbReference>
<keyword evidence="13" id="KW-1185">Reference proteome</keyword>
<evidence type="ECO:0000256" key="7">
    <source>
        <dbReference type="ARBA" id="ARBA00048679"/>
    </source>
</evidence>
<evidence type="ECO:0000256" key="1">
    <source>
        <dbReference type="ARBA" id="ARBA00005354"/>
    </source>
</evidence>
<name>A0A195BVL0_9HYME</name>
<organism evidence="12 13">
    <name type="scientific">Atta colombica</name>
    <dbReference type="NCBI Taxonomy" id="520822"/>
    <lineage>
        <taxon>Eukaryota</taxon>
        <taxon>Metazoa</taxon>
        <taxon>Ecdysozoa</taxon>
        <taxon>Arthropoda</taxon>
        <taxon>Hexapoda</taxon>
        <taxon>Insecta</taxon>
        <taxon>Pterygota</taxon>
        <taxon>Neoptera</taxon>
        <taxon>Endopterygota</taxon>
        <taxon>Hymenoptera</taxon>
        <taxon>Apocrita</taxon>
        <taxon>Aculeata</taxon>
        <taxon>Formicoidea</taxon>
        <taxon>Formicidae</taxon>
        <taxon>Myrmicinae</taxon>
        <taxon>Atta</taxon>
    </lineage>
</organism>
<dbReference type="GO" id="GO:0004674">
    <property type="term" value="F:protein serine/threonine kinase activity"/>
    <property type="evidence" value="ECO:0007669"/>
    <property type="project" value="UniProtKB-EC"/>
</dbReference>
<evidence type="ECO:0000256" key="2">
    <source>
        <dbReference type="ARBA" id="ARBA00012513"/>
    </source>
</evidence>
<dbReference type="SUPFAM" id="SSF56112">
    <property type="entry name" value="Protein kinase-like (PK-like)"/>
    <property type="match status" value="1"/>
</dbReference>
<protein>
    <recommendedName>
        <fullName evidence="2">non-specific serine/threonine protein kinase</fullName>
        <ecNumber evidence="2">2.7.11.1</ecNumber>
    </recommendedName>
    <alternativeName>
        <fullName evidence="5">Doublecortin-like and CAM kinase-like protein</fullName>
    </alternativeName>
</protein>
<dbReference type="GO" id="GO:0005524">
    <property type="term" value="F:ATP binding"/>
    <property type="evidence" value="ECO:0007669"/>
    <property type="project" value="UniProtKB-UniRule"/>
</dbReference>
<feature type="compositionally biased region" description="Basic and acidic residues" evidence="9">
    <location>
        <begin position="23"/>
        <end position="41"/>
    </location>
</feature>
<dbReference type="AlphaFoldDB" id="A0A195BVL0"/>
<dbReference type="InterPro" id="IPR036572">
    <property type="entry name" value="Doublecortin_dom_sf"/>
</dbReference>
<dbReference type="FunFam" id="1.10.510.10:FF:000066">
    <property type="entry name" value="Serine/threonine-protein kinase DCLK1 isoform 2"/>
    <property type="match status" value="1"/>
</dbReference>
<comment type="similarity">
    <text evidence="1">Belongs to the protein kinase superfamily. CAMK Ser/Thr protein kinase family. CaMK subfamily.</text>
</comment>
<dbReference type="Pfam" id="PF03607">
    <property type="entry name" value="DCX"/>
    <property type="match status" value="2"/>
</dbReference>
<dbReference type="Gene3D" id="1.10.510.10">
    <property type="entry name" value="Transferase(Phosphotransferase) domain 1"/>
    <property type="match status" value="1"/>
</dbReference>
<dbReference type="CDD" id="cd14095">
    <property type="entry name" value="STKc_DCKL"/>
    <property type="match status" value="1"/>
</dbReference>
<feature type="compositionally biased region" description="Polar residues" evidence="9">
    <location>
        <begin position="367"/>
        <end position="376"/>
    </location>
</feature>
<dbReference type="PROSITE" id="PS00108">
    <property type="entry name" value="PROTEIN_KINASE_ST"/>
    <property type="match status" value="1"/>
</dbReference>
<keyword evidence="3 8" id="KW-0547">Nucleotide-binding</keyword>
<evidence type="ECO:0000256" key="6">
    <source>
        <dbReference type="ARBA" id="ARBA00047899"/>
    </source>
</evidence>
<feature type="compositionally biased region" description="Polar residues" evidence="9">
    <location>
        <begin position="830"/>
        <end position="854"/>
    </location>
</feature>
<feature type="domain" description="Doublecortin" evidence="11">
    <location>
        <begin position="248"/>
        <end position="331"/>
    </location>
</feature>
<keyword evidence="4 8" id="KW-0067">ATP-binding</keyword>
<dbReference type="SMART" id="SM00220">
    <property type="entry name" value="S_TKc"/>
    <property type="match status" value="1"/>
</dbReference>
<feature type="compositionally biased region" description="Low complexity" evidence="9">
    <location>
        <begin position="215"/>
        <end position="228"/>
    </location>
</feature>
<evidence type="ECO:0000256" key="3">
    <source>
        <dbReference type="ARBA" id="ARBA00022741"/>
    </source>
</evidence>
<evidence type="ECO:0000313" key="13">
    <source>
        <dbReference type="Proteomes" id="UP000078540"/>
    </source>
</evidence>
<dbReference type="Pfam" id="PF00069">
    <property type="entry name" value="Pkinase"/>
    <property type="match status" value="1"/>
</dbReference>
<feature type="region of interest" description="Disordered" evidence="9">
    <location>
        <begin position="1153"/>
        <end position="1181"/>
    </location>
</feature>
<evidence type="ECO:0000256" key="4">
    <source>
        <dbReference type="ARBA" id="ARBA00022840"/>
    </source>
</evidence>
<feature type="region of interest" description="Disordered" evidence="9">
    <location>
        <begin position="1051"/>
        <end position="1082"/>
    </location>
</feature>
<gene>
    <name evidence="12" type="ORF">ALC53_01074</name>
</gene>
<comment type="catalytic activity">
    <reaction evidence="6">
        <text>L-threonyl-[protein] + ATP = O-phospho-L-threonyl-[protein] + ADP + H(+)</text>
        <dbReference type="Rhea" id="RHEA:46608"/>
        <dbReference type="Rhea" id="RHEA-COMP:11060"/>
        <dbReference type="Rhea" id="RHEA-COMP:11605"/>
        <dbReference type="ChEBI" id="CHEBI:15378"/>
        <dbReference type="ChEBI" id="CHEBI:30013"/>
        <dbReference type="ChEBI" id="CHEBI:30616"/>
        <dbReference type="ChEBI" id="CHEBI:61977"/>
        <dbReference type="ChEBI" id="CHEBI:456216"/>
        <dbReference type="EC" id="2.7.11.1"/>
    </reaction>
</comment>
<dbReference type="SUPFAM" id="SSF89837">
    <property type="entry name" value="Doublecortin (DC)"/>
    <property type="match status" value="2"/>
</dbReference>
<feature type="domain" description="Doublecortin" evidence="11">
    <location>
        <begin position="122"/>
        <end position="208"/>
    </location>
</feature>
<dbReference type="PANTHER" id="PTHR24347">
    <property type="entry name" value="SERINE/THREONINE-PROTEIN KINASE"/>
    <property type="match status" value="1"/>
</dbReference>
<feature type="compositionally biased region" description="Polar residues" evidence="9">
    <location>
        <begin position="1155"/>
        <end position="1181"/>
    </location>
</feature>
<dbReference type="PROSITE" id="PS50011">
    <property type="entry name" value="PROTEIN_KINASE_DOM"/>
    <property type="match status" value="1"/>
</dbReference>
<evidence type="ECO:0000259" key="11">
    <source>
        <dbReference type="PROSITE" id="PS50309"/>
    </source>
</evidence>
<feature type="domain" description="Protein kinase" evidence="10">
    <location>
        <begin position="392"/>
        <end position="649"/>
    </location>
</feature>
<dbReference type="SMART" id="SM00537">
    <property type="entry name" value="DCX"/>
    <property type="match status" value="2"/>
</dbReference>
<evidence type="ECO:0000256" key="5">
    <source>
        <dbReference type="ARBA" id="ARBA00031092"/>
    </source>
</evidence>
<feature type="region of interest" description="Disordered" evidence="9">
    <location>
        <begin position="1"/>
        <end position="53"/>
    </location>
</feature>
<dbReference type="Gene3D" id="3.30.200.20">
    <property type="entry name" value="Phosphorylase Kinase, domain 1"/>
    <property type="match status" value="1"/>
</dbReference>
<dbReference type="InterPro" id="IPR008271">
    <property type="entry name" value="Ser/Thr_kinase_AS"/>
</dbReference>
<sequence length="1181" mass="132566">MGSPLSGLHSFTFAPARAPVSTDDERPPNETASRDCRDSGREHRHLARPASAPLLHGSSSIAVMMEEPLSQGASPSSDGNFSAGGGGEINSTTVVSLDERILDITSRHSLNVLRTPPTKKAKRVRFFRNGDKYYTGVVMAVTPERYRSFDSLASDLTRALVSSVTLPNGVRAIYTMDGRKVQSVSDLEDGKCYVVSGQGEIFKKVEYSASKVRRGSSLSGLPQSPAASSGGGGTGRQTSAIPLCVKARIVTLIRHGTKPRKVMRLLLNKRNAPSLEHAMEAITEAVKLDTGAVRKVYTLSGQQVTSLEQFFENDDIFVAYGPEKSVQEDFELDFEESKYVQSFRRCPWSSKRQNGPMPRMPRKSGKKTLTTPQVRTPSPSSLILPQPLRMHYTVGHIIGDGNFAVVRHCTHKSSGVEYAMKIVDKYKCQGKETMLASEVAILRQVCHPNIISLIAEQDTADQLFLVMELVKGGDLFDAIAVATKFSEAEASVMISHLTSALAYLHSHHIVHRDIKPENLLVEMDGSHVRCLKLGDFGLAQVVREPLYTVCGTPTYVAPEILAETGYGLKIDVWAAGVILYILLCGFPPFVSVDNEQEELFERILSGQYEFTSPYWDTISDSAKQLISNMLQAQPELRFSAEDVLDHPWLAQSFLGGEQTAATASDTPAEQYWNQQCKPIRMATFEFDFKKQRSQRQDDGTKTRAEWKSNIDYYDVPQFIDAEKKLDERNYDEIDFANGNSNENDLVILSSDYLKDINSLSRSMHDLIDNLNDNKTQRRRLKSQSATSSLNSIPENLNICNYRSNSPIRCNEIAEKTVAISTNHRGDRKNGNSMKESSYLHSNCETPKSNKSIVMNRQSKCNQKNLYEVNRENRFDSDDFRNRNATASTSSDSLTGNSSTGNDIETSDSFVNIQFARLSREQKSSSTQSMESTDSFENVSFRYTNQNNSLKDHSSQISSKLENNQDTSPVRIVKTGRIAVWNTLRLPKLDNEIDKKNCNSPFRRVEEIGKCAKNEPVKLRHERYNTRKNQIDSRSVKNKRYSCFSPCTTKRSSEEIGNRSGGDKVTTRKFSSTDELRDEVRQKSVPRTKRFSLYYTPQPLRKTYENESKIGRITYKSAGRTQRSEMSKGRNEEELERVEKVERIDRSRRSVIDASTIASRSKSNRQNVHVRSSGVLNTTRTK</sequence>
<reference evidence="12 13" key="1">
    <citation type="submission" date="2015-09" db="EMBL/GenBank/DDBJ databases">
        <title>Atta colombica WGS genome.</title>
        <authorList>
            <person name="Nygaard S."/>
            <person name="Hu H."/>
            <person name="Boomsma J."/>
            <person name="Zhang G."/>
        </authorList>
    </citation>
    <scope>NUCLEOTIDE SEQUENCE [LARGE SCALE GENOMIC DNA]</scope>
    <source>
        <strain evidence="12">Treedump-2</strain>
        <tissue evidence="12">Whole body</tissue>
    </source>
</reference>
<feature type="compositionally biased region" description="Low complexity" evidence="9">
    <location>
        <begin position="887"/>
        <end position="901"/>
    </location>
</feature>
<feature type="region of interest" description="Disordered" evidence="9">
    <location>
        <begin position="349"/>
        <end position="380"/>
    </location>
</feature>
<dbReference type="InterPro" id="IPR003533">
    <property type="entry name" value="Doublecortin_dom"/>
</dbReference>
<feature type="region of interest" description="Disordered" evidence="9">
    <location>
        <begin position="876"/>
        <end position="904"/>
    </location>
</feature>
<dbReference type="EC" id="2.7.11.1" evidence="2"/>
<feature type="binding site" evidence="8">
    <location>
        <position position="421"/>
    </location>
    <ligand>
        <name>ATP</name>
        <dbReference type="ChEBI" id="CHEBI:30616"/>
    </ligand>
</feature>
<dbReference type="PROSITE" id="PS50309">
    <property type="entry name" value="DC"/>
    <property type="match status" value="2"/>
</dbReference>
<dbReference type="EMBL" id="KQ976401">
    <property type="protein sequence ID" value="KYM92617.1"/>
    <property type="molecule type" value="Genomic_DNA"/>
</dbReference>
<dbReference type="Proteomes" id="UP000078540">
    <property type="component" value="Unassembled WGS sequence"/>
</dbReference>
<evidence type="ECO:0000256" key="9">
    <source>
        <dbReference type="SAM" id="MobiDB-lite"/>
    </source>
</evidence>
<evidence type="ECO:0000256" key="8">
    <source>
        <dbReference type="PROSITE-ProRule" id="PRU10141"/>
    </source>
</evidence>
<proteinExistence type="inferred from homology"/>